<dbReference type="STRING" id="150033.RV14_GL002149"/>
<dbReference type="Proteomes" id="UP000182152">
    <property type="component" value="Unassembled WGS sequence"/>
</dbReference>
<sequence>MSVITEEMLRKMLLKKELLPGTSFAVSKNSLLTPAASGYLREHQIQVTVTDSSFLPARKTQQPVQSKKPNASNNHGKLRLELKKLQNLLSFYLIEETSMCAEGWLYFEYQQLWLKKFSQFDEPVSLKNVPAPSKNVCSSFPHSRTWQYSINEIHYQIEKICQMLEELAPERLSIFNLWAEKLQSII</sequence>
<gene>
    <name evidence="1" type="ORF">RV14_GL002149</name>
</gene>
<proteinExistence type="predicted"/>
<dbReference type="AlphaFoldDB" id="A0A1L8WPB2"/>
<dbReference type="RefSeq" id="WP_071855156.1">
    <property type="nucleotide sequence ID" value="NZ_JXLB01000007.1"/>
</dbReference>
<accession>A0A1L8WPB2</accession>
<protein>
    <recommendedName>
        <fullName evidence="3">Ethanolamine utilization cobalamin adenosyltransferase</fullName>
    </recommendedName>
</protein>
<keyword evidence="2" id="KW-1185">Reference proteome</keyword>
<reference evidence="1 2" key="1">
    <citation type="submission" date="2014-12" db="EMBL/GenBank/DDBJ databases">
        <title>Draft genome sequences of 29 type strains of Enterococci.</title>
        <authorList>
            <person name="Zhong Z."/>
            <person name="Sun Z."/>
            <person name="Liu W."/>
            <person name="Zhang W."/>
            <person name="Zhang H."/>
        </authorList>
    </citation>
    <scope>NUCLEOTIDE SEQUENCE [LARGE SCALE GENOMIC DNA]</scope>
    <source>
        <strain evidence="1 2">DSM 15687</strain>
    </source>
</reference>
<evidence type="ECO:0000313" key="2">
    <source>
        <dbReference type="Proteomes" id="UP000182152"/>
    </source>
</evidence>
<dbReference type="OrthoDB" id="306726at2"/>
<evidence type="ECO:0000313" key="1">
    <source>
        <dbReference type="EMBL" id="OJG82857.1"/>
    </source>
</evidence>
<comment type="caution">
    <text evidence="1">The sequence shown here is derived from an EMBL/GenBank/DDBJ whole genome shotgun (WGS) entry which is preliminary data.</text>
</comment>
<organism evidence="1 2">
    <name type="scientific">Enterococcus ratti</name>
    <dbReference type="NCBI Taxonomy" id="150033"/>
    <lineage>
        <taxon>Bacteria</taxon>
        <taxon>Bacillati</taxon>
        <taxon>Bacillota</taxon>
        <taxon>Bacilli</taxon>
        <taxon>Lactobacillales</taxon>
        <taxon>Enterococcaceae</taxon>
        <taxon>Enterococcus</taxon>
    </lineage>
</organism>
<evidence type="ECO:0008006" key="3">
    <source>
        <dbReference type="Google" id="ProtNLM"/>
    </source>
</evidence>
<dbReference type="EMBL" id="JXLB01000007">
    <property type="protein sequence ID" value="OJG82857.1"/>
    <property type="molecule type" value="Genomic_DNA"/>
</dbReference>
<name>A0A1L8WPB2_9ENTE</name>